<feature type="transmembrane region" description="Helical" evidence="1">
    <location>
        <begin position="15"/>
        <end position="35"/>
    </location>
</feature>
<dbReference type="Proteomes" id="UP000639772">
    <property type="component" value="Chromosome 11"/>
</dbReference>
<evidence type="ECO:0000313" key="3">
    <source>
        <dbReference type="Proteomes" id="UP000639772"/>
    </source>
</evidence>
<dbReference type="PANTHER" id="PTHR23516">
    <property type="entry name" value="SAM (S-ADENOSYL METHIONINE) TRANSPORTER"/>
    <property type="match status" value="1"/>
</dbReference>
<feature type="transmembrane region" description="Helical" evidence="1">
    <location>
        <begin position="125"/>
        <end position="141"/>
    </location>
</feature>
<keyword evidence="1" id="KW-0472">Membrane</keyword>
<feature type="transmembrane region" description="Helical" evidence="1">
    <location>
        <begin position="355"/>
        <end position="376"/>
    </location>
</feature>
<keyword evidence="1" id="KW-1133">Transmembrane helix</keyword>
<evidence type="ECO:0000313" key="2">
    <source>
        <dbReference type="EMBL" id="KAG0462070.1"/>
    </source>
</evidence>
<accession>A0A835UIK1</accession>
<feature type="transmembrane region" description="Helical" evidence="1">
    <location>
        <begin position="94"/>
        <end position="113"/>
    </location>
</feature>
<feature type="transmembrane region" description="Helical" evidence="1">
    <location>
        <begin position="263"/>
        <end position="285"/>
    </location>
</feature>
<dbReference type="EMBL" id="JADCNM010000011">
    <property type="protein sequence ID" value="KAG0462070.1"/>
    <property type="molecule type" value="Genomic_DNA"/>
</dbReference>
<dbReference type="PANTHER" id="PTHR23516:SF2">
    <property type="entry name" value="MOLYBDATE-ANION TRANSPORTER"/>
    <property type="match status" value="1"/>
</dbReference>
<feature type="transmembrane region" description="Helical" evidence="1">
    <location>
        <begin position="397"/>
        <end position="415"/>
    </location>
</feature>
<keyword evidence="1" id="KW-0812">Transmembrane</keyword>
<dbReference type="OrthoDB" id="263957at2759"/>
<proteinExistence type="predicted"/>
<dbReference type="InterPro" id="IPR036259">
    <property type="entry name" value="MFS_trans_sf"/>
</dbReference>
<organism evidence="2 3">
    <name type="scientific">Vanilla planifolia</name>
    <name type="common">Vanilla</name>
    <dbReference type="NCBI Taxonomy" id="51239"/>
    <lineage>
        <taxon>Eukaryota</taxon>
        <taxon>Viridiplantae</taxon>
        <taxon>Streptophyta</taxon>
        <taxon>Embryophyta</taxon>
        <taxon>Tracheophyta</taxon>
        <taxon>Spermatophyta</taxon>
        <taxon>Magnoliopsida</taxon>
        <taxon>Liliopsida</taxon>
        <taxon>Asparagales</taxon>
        <taxon>Orchidaceae</taxon>
        <taxon>Vanilloideae</taxon>
        <taxon>Vanilleae</taxon>
        <taxon>Vanilla</taxon>
    </lineage>
</organism>
<feature type="transmembrane region" description="Helical" evidence="1">
    <location>
        <begin position="297"/>
        <end position="319"/>
    </location>
</feature>
<dbReference type="InterPro" id="IPR008509">
    <property type="entry name" value="MOT2/MFSD5"/>
</dbReference>
<feature type="transmembrane region" description="Helical" evidence="1">
    <location>
        <begin position="214"/>
        <end position="233"/>
    </location>
</feature>
<dbReference type="AlphaFoldDB" id="A0A835UIK1"/>
<dbReference type="SUPFAM" id="SSF103473">
    <property type="entry name" value="MFS general substrate transporter"/>
    <property type="match status" value="1"/>
</dbReference>
<dbReference type="GO" id="GO:0015098">
    <property type="term" value="F:molybdate ion transmembrane transporter activity"/>
    <property type="evidence" value="ECO:0007669"/>
    <property type="project" value="InterPro"/>
</dbReference>
<feature type="transmembrane region" description="Helical" evidence="1">
    <location>
        <begin position="56"/>
        <end position="74"/>
    </location>
</feature>
<dbReference type="Gene3D" id="1.20.1250.20">
    <property type="entry name" value="MFS general substrate transporter like domains"/>
    <property type="match status" value="1"/>
</dbReference>
<protein>
    <recommendedName>
        <fullName evidence="4">Molybdate-anion transporter</fullName>
    </recommendedName>
</protein>
<evidence type="ECO:0008006" key="4">
    <source>
        <dbReference type="Google" id="ProtNLM"/>
    </source>
</evidence>
<reference evidence="2 3" key="1">
    <citation type="journal article" date="2020" name="Nat. Food">
        <title>A phased Vanilla planifolia genome enables genetic improvement of flavour and production.</title>
        <authorList>
            <person name="Hasing T."/>
            <person name="Tang H."/>
            <person name="Brym M."/>
            <person name="Khazi F."/>
            <person name="Huang T."/>
            <person name="Chambers A.H."/>
        </authorList>
    </citation>
    <scope>NUCLEOTIDE SEQUENCE [LARGE SCALE GENOMIC DNA]</scope>
    <source>
        <tissue evidence="2">Leaf</tissue>
    </source>
</reference>
<comment type="caution">
    <text evidence="2">The sequence shown here is derived from an EMBL/GenBank/DDBJ whole genome shotgun (WGS) entry which is preliminary data.</text>
</comment>
<dbReference type="Pfam" id="PF05631">
    <property type="entry name" value="MFS_5"/>
    <property type="match status" value="1"/>
</dbReference>
<name>A0A835UIK1_VANPL</name>
<evidence type="ECO:0000256" key="1">
    <source>
        <dbReference type="SAM" id="Phobius"/>
    </source>
</evidence>
<sequence>MGVVIESEEWTLSPLSYGFLLLCCFLSVFLLPDGADRSTTKSSSLFDNGPIMPFLSFRRSFLLLYSLATVMQGLRSLSGGYNFVYFGTNREEMVAAWSAGTAFSLPLGTFAGMISDIIGPRRMCIIFYFLHIFIEVLKGVIMQPSMFMTSLLFALASSVFSFCFESWMVNEHEKQGHRLRLMVDNFWLLTLFESSSLLVSQGIANLLIKDANKGLLSPSLLASLLAIISFLYIRKKWNGGQQKSTFDSYRKSFAGHIVSEKSIWILGWAQASVQFSVLVVSVLWVPTIVADGREVQFSRIFPCFLGSRMLGSTFFPWIFSTASPLHKDGNAYLTAAFVVAGMVLSIIAFDYQDIGVLVVLFCTFHACIGLILPSLASLRTSYVPNELRGGMMSLSQAPANAALFLVLISAASMRLDGAESFLNKAGMNCSCCSLTCYLLSVFRQIPQLSHGCNPVKTTPEEKVSLFYNCSNVKRISPAPHIDVPAVHGRRRAVQEDSSKGHPFVAPLNCRRSFFARMVDRDVPPIQRQIMDGSREPHPHRNAAHLLLLFLCFSWLRRQPRASLQGGRSR</sequence>
<feature type="transmembrane region" description="Helical" evidence="1">
    <location>
        <begin position="186"/>
        <end position="208"/>
    </location>
</feature>
<dbReference type="GO" id="GO:0016020">
    <property type="term" value="C:membrane"/>
    <property type="evidence" value="ECO:0007669"/>
    <property type="project" value="InterPro"/>
</dbReference>
<feature type="transmembrane region" description="Helical" evidence="1">
    <location>
        <begin position="331"/>
        <end position="349"/>
    </location>
</feature>
<gene>
    <name evidence="2" type="ORF">HPP92_020546</name>
</gene>